<name>A0A1X9YXE8_9BACT</name>
<dbReference type="InterPro" id="IPR008183">
    <property type="entry name" value="Aldose_1/G6P_1-epimerase"/>
</dbReference>
<organism evidence="4 5">
    <name type="scientific">Pontibacter actiniarum</name>
    <dbReference type="NCBI Taxonomy" id="323450"/>
    <lineage>
        <taxon>Bacteria</taxon>
        <taxon>Pseudomonadati</taxon>
        <taxon>Bacteroidota</taxon>
        <taxon>Cytophagia</taxon>
        <taxon>Cytophagales</taxon>
        <taxon>Hymenobacteraceae</taxon>
        <taxon>Pontibacter</taxon>
    </lineage>
</organism>
<evidence type="ECO:0000256" key="1">
    <source>
        <dbReference type="ARBA" id="ARBA00001913"/>
    </source>
</evidence>
<dbReference type="InterPro" id="IPR037481">
    <property type="entry name" value="LacX"/>
</dbReference>
<dbReference type="Pfam" id="PF01263">
    <property type="entry name" value="Aldose_epim"/>
    <property type="match status" value="1"/>
</dbReference>
<dbReference type="Gene3D" id="2.70.98.10">
    <property type="match status" value="1"/>
</dbReference>
<dbReference type="GO" id="GO:0016853">
    <property type="term" value="F:isomerase activity"/>
    <property type="evidence" value="ECO:0007669"/>
    <property type="project" value="InterPro"/>
</dbReference>
<protein>
    <submittedName>
        <fullName evidence="4">Aldose epimerase</fullName>
    </submittedName>
</protein>
<dbReference type="InterPro" id="IPR014718">
    <property type="entry name" value="GH-type_carb-bd"/>
</dbReference>
<evidence type="ECO:0000313" key="5">
    <source>
        <dbReference type="Proteomes" id="UP000266292"/>
    </source>
</evidence>
<keyword evidence="3" id="KW-0106">Calcium</keyword>
<keyword evidence="5" id="KW-1185">Reference proteome</keyword>
<dbReference type="AlphaFoldDB" id="A0A1X9YXE8"/>
<dbReference type="PANTHER" id="PTHR11122">
    <property type="entry name" value="APOSPORY-ASSOCIATED PROTEIN C-RELATED"/>
    <property type="match status" value="1"/>
</dbReference>
<dbReference type="GO" id="GO:0005975">
    <property type="term" value="P:carbohydrate metabolic process"/>
    <property type="evidence" value="ECO:0007669"/>
    <property type="project" value="InterPro"/>
</dbReference>
<sequence length="291" mass="33576">MLYFLENENYKAGVDTLGAELRHFIKKDENLELIWQADPEVWAGHAPNLFPIVGELPQQQYTFEGKTYHMKRHGFARRKEFKLVEEHHDKLVFELTEDEETLQQYPFAFRFLIAYTLEGNKLSVTYHVTNTAEQALYFSVGGHPGFNVPLYPGEQYEDYFIGFEKEETLQRQLVSSDGLQNGQTEPVLEQGNTLPLHRHYFYKDAIVLKNLQSERVVLGSSRNARRIEMEFEGFPYLGIWAKPEQPRYVCIEPWCGIAGRVGESGDLTEKEGINKLAPGQTFARTFSIAVL</sequence>
<dbReference type="EMBL" id="CP021235">
    <property type="protein sequence ID" value="ARS37483.1"/>
    <property type="molecule type" value="Genomic_DNA"/>
</dbReference>
<accession>A0A1X9YXE8</accession>
<dbReference type="STRING" id="709015.GCA_000472485_03993"/>
<proteinExistence type="predicted"/>
<evidence type="ECO:0000256" key="3">
    <source>
        <dbReference type="ARBA" id="ARBA00022837"/>
    </source>
</evidence>
<dbReference type="PANTHER" id="PTHR11122:SF13">
    <property type="entry name" value="GLUCOSE-6-PHOSPHATE 1-EPIMERASE"/>
    <property type="match status" value="1"/>
</dbReference>
<dbReference type="CDD" id="cd09024">
    <property type="entry name" value="Aldose_epim_lacX"/>
    <property type="match status" value="1"/>
</dbReference>
<evidence type="ECO:0000256" key="2">
    <source>
        <dbReference type="ARBA" id="ARBA00011245"/>
    </source>
</evidence>
<dbReference type="SUPFAM" id="SSF74650">
    <property type="entry name" value="Galactose mutarotase-like"/>
    <property type="match status" value="1"/>
</dbReference>
<dbReference type="OrthoDB" id="9795355at2"/>
<gene>
    <name evidence="4" type="ORF">CA264_19775</name>
</gene>
<evidence type="ECO:0000313" key="4">
    <source>
        <dbReference type="EMBL" id="ARS37483.1"/>
    </source>
</evidence>
<dbReference type="Proteomes" id="UP000266292">
    <property type="component" value="Chromosome"/>
</dbReference>
<comment type="subunit">
    <text evidence="2">Monomer.</text>
</comment>
<dbReference type="GO" id="GO:0030246">
    <property type="term" value="F:carbohydrate binding"/>
    <property type="evidence" value="ECO:0007669"/>
    <property type="project" value="InterPro"/>
</dbReference>
<reference evidence="5" key="1">
    <citation type="submission" date="2017-05" db="EMBL/GenBank/DDBJ databases">
        <authorList>
            <person name="Ray J."/>
            <person name="Price M."/>
            <person name="Deutschbauer A."/>
        </authorList>
    </citation>
    <scope>NUCLEOTIDE SEQUENCE [LARGE SCALE GENOMIC DNA]</scope>
    <source>
        <strain evidence="5">DSM 19842</strain>
    </source>
</reference>
<dbReference type="InterPro" id="IPR011013">
    <property type="entry name" value="Gal_mutarotase_sf_dom"/>
</dbReference>
<dbReference type="KEGG" id="pact:CA264_19775"/>
<dbReference type="RefSeq" id="WP_025609141.1">
    <property type="nucleotide sequence ID" value="NZ_CP021235.1"/>
</dbReference>
<comment type="cofactor">
    <cofactor evidence="1">
        <name>Ca(2+)</name>
        <dbReference type="ChEBI" id="CHEBI:29108"/>
    </cofactor>
</comment>